<sequence>MADYQFHVELSLINQIVLLKASLWHGHLAKKMLVDRNLSKWM</sequence>
<organism evidence="1">
    <name type="scientific">Anguilla anguilla</name>
    <name type="common">European freshwater eel</name>
    <name type="synonym">Muraena anguilla</name>
    <dbReference type="NCBI Taxonomy" id="7936"/>
    <lineage>
        <taxon>Eukaryota</taxon>
        <taxon>Metazoa</taxon>
        <taxon>Chordata</taxon>
        <taxon>Craniata</taxon>
        <taxon>Vertebrata</taxon>
        <taxon>Euteleostomi</taxon>
        <taxon>Actinopterygii</taxon>
        <taxon>Neopterygii</taxon>
        <taxon>Teleostei</taxon>
        <taxon>Anguilliformes</taxon>
        <taxon>Anguillidae</taxon>
        <taxon>Anguilla</taxon>
    </lineage>
</organism>
<accession>A0A0E9RVZ0</accession>
<name>A0A0E9RVZ0_ANGAN</name>
<proteinExistence type="predicted"/>
<dbReference type="AlphaFoldDB" id="A0A0E9RVZ0"/>
<evidence type="ECO:0000313" key="1">
    <source>
        <dbReference type="EMBL" id="JAH32463.1"/>
    </source>
</evidence>
<protein>
    <submittedName>
        <fullName evidence="1">Uncharacterized protein</fullName>
    </submittedName>
</protein>
<reference evidence="1" key="1">
    <citation type="submission" date="2014-11" db="EMBL/GenBank/DDBJ databases">
        <authorList>
            <person name="Amaro Gonzalez C."/>
        </authorList>
    </citation>
    <scope>NUCLEOTIDE SEQUENCE</scope>
</reference>
<dbReference type="EMBL" id="GBXM01076114">
    <property type="protein sequence ID" value="JAH32463.1"/>
    <property type="molecule type" value="Transcribed_RNA"/>
</dbReference>
<reference evidence="1" key="2">
    <citation type="journal article" date="2015" name="Fish Shellfish Immunol.">
        <title>Early steps in the European eel (Anguilla anguilla)-Vibrio vulnificus interaction in the gills: Role of the RtxA13 toxin.</title>
        <authorList>
            <person name="Callol A."/>
            <person name="Pajuelo D."/>
            <person name="Ebbesson L."/>
            <person name="Teles M."/>
            <person name="MacKenzie S."/>
            <person name="Amaro C."/>
        </authorList>
    </citation>
    <scope>NUCLEOTIDE SEQUENCE</scope>
</reference>